<protein>
    <recommendedName>
        <fullName evidence="4">Pentacotripeptide-repeat region of PRORP domain-containing protein</fullName>
    </recommendedName>
</protein>
<dbReference type="InterPro" id="IPR011990">
    <property type="entry name" value="TPR-like_helical_dom_sf"/>
</dbReference>
<dbReference type="FunCoup" id="A0A059B059">
    <property type="interactions" value="14"/>
</dbReference>
<name>A0A059B059_EUCGR</name>
<gene>
    <name evidence="3" type="ORF">EUGRSUZ_H01683</name>
</gene>
<dbReference type="GO" id="GO:0003723">
    <property type="term" value="F:RNA binding"/>
    <property type="evidence" value="ECO:0007669"/>
    <property type="project" value="InterPro"/>
</dbReference>
<dbReference type="PANTHER" id="PTHR24015:SF1935">
    <property type="entry name" value="TETRATRICOPEPTIDE REPEAT (TPR)-LIKE SUPERFAMILY PROTEIN"/>
    <property type="match status" value="1"/>
</dbReference>
<dbReference type="PANTHER" id="PTHR24015">
    <property type="entry name" value="OS07G0578800 PROTEIN-RELATED"/>
    <property type="match status" value="1"/>
</dbReference>
<feature type="repeat" description="PPR" evidence="2">
    <location>
        <begin position="62"/>
        <end position="96"/>
    </location>
</feature>
<sequence>MKVLQLCIAGNAFTCGRQVHGHIIASGFPSNVHLRTKLLVFYAKCMELKSARKVFDEMRERSVVSWSAMVSGCCQNGHFEDALTMFVEMRREGVKANQFTYGSVLRACSSIGCFDVGVQVQGCVAKGRLVGNLFVQSALIDFHSKCGKIEDAERLFEGMTERDTVMWNTMIRGYATRGLVANSFQLFRLMMREGMAPDRFTLGSVLQACAVGGTILQVSQVHKFIVEWGFLYYKDLTGSLIDAYAKCGSVRTAHHLYRSMAQKDLISYTALVNAYARKGKFGNDFLDILKELACMQLEVDDITLCSILHICADIASLILGRQIHVLVLKRLASKDVAIGNALVDMYGKCGEIKDATLAFVEIQVKNVISWTSLIASYGRHGFGNEAVALYRQMESKGLKPNDVTFLSLLFACSHSGLTSEGWDCFTNMISKYSIVPRAEHFSCLVDLSARSGQLEEAYKLIQEMDIKPNASLWASILGACRIYGNASLGKIAARHLISLDPKNCANYVLLASIYAETGAWRYAEDTWSYMEKMGLKKDLGYSHLLPTKKRIALLQHDIRGWIFSSFPSLLMTTSGAIHVSPFSPCQSSTDIAPLLLRNADLKVKFVGRTLKLECLATTGNF</sequence>
<feature type="non-terminal residue" evidence="3">
    <location>
        <position position="621"/>
    </location>
</feature>
<dbReference type="Gramene" id="KCW59060">
    <property type="protein sequence ID" value="KCW59060"/>
    <property type="gene ID" value="EUGRSUZ_H01683"/>
</dbReference>
<dbReference type="EMBL" id="KK198760">
    <property type="protein sequence ID" value="KCW59060.1"/>
    <property type="molecule type" value="Genomic_DNA"/>
</dbReference>
<feature type="repeat" description="PPR" evidence="2">
    <location>
        <begin position="366"/>
        <end position="400"/>
    </location>
</feature>
<dbReference type="eggNOG" id="KOG4197">
    <property type="taxonomic scope" value="Eukaryota"/>
</dbReference>
<dbReference type="InterPro" id="IPR002885">
    <property type="entry name" value="PPR_rpt"/>
</dbReference>
<dbReference type="GO" id="GO:0009451">
    <property type="term" value="P:RNA modification"/>
    <property type="evidence" value="ECO:0007669"/>
    <property type="project" value="InterPro"/>
</dbReference>
<dbReference type="OMA" id="VGDMFVQ"/>
<dbReference type="Pfam" id="PF20431">
    <property type="entry name" value="E_motif"/>
    <property type="match status" value="1"/>
</dbReference>
<dbReference type="Pfam" id="PF01535">
    <property type="entry name" value="PPR"/>
    <property type="match status" value="3"/>
</dbReference>
<dbReference type="InParanoid" id="A0A059B059"/>
<accession>A0A059B059</accession>
<feature type="repeat" description="PPR" evidence="2">
    <location>
        <begin position="163"/>
        <end position="197"/>
    </location>
</feature>
<evidence type="ECO:0000256" key="2">
    <source>
        <dbReference type="PROSITE-ProRule" id="PRU00708"/>
    </source>
</evidence>
<organism evidence="3">
    <name type="scientific">Eucalyptus grandis</name>
    <name type="common">Flooded gum</name>
    <dbReference type="NCBI Taxonomy" id="71139"/>
    <lineage>
        <taxon>Eukaryota</taxon>
        <taxon>Viridiplantae</taxon>
        <taxon>Streptophyta</taxon>
        <taxon>Embryophyta</taxon>
        <taxon>Tracheophyta</taxon>
        <taxon>Spermatophyta</taxon>
        <taxon>Magnoliopsida</taxon>
        <taxon>eudicotyledons</taxon>
        <taxon>Gunneridae</taxon>
        <taxon>Pentapetalae</taxon>
        <taxon>rosids</taxon>
        <taxon>malvids</taxon>
        <taxon>Myrtales</taxon>
        <taxon>Myrtaceae</taxon>
        <taxon>Myrtoideae</taxon>
        <taxon>Eucalypteae</taxon>
        <taxon>Eucalyptus</taxon>
    </lineage>
</organism>
<evidence type="ECO:0000256" key="1">
    <source>
        <dbReference type="ARBA" id="ARBA00022737"/>
    </source>
</evidence>
<reference evidence="3" key="1">
    <citation type="submission" date="2013-07" db="EMBL/GenBank/DDBJ databases">
        <title>The genome of Eucalyptus grandis.</title>
        <authorList>
            <person name="Schmutz J."/>
            <person name="Hayes R."/>
            <person name="Myburg A."/>
            <person name="Tuskan G."/>
            <person name="Grattapaglia D."/>
            <person name="Rokhsar D.S."/>
        </authorList>
    </citation>
    <scope>NUCLEOTIDE SEQUENCE</scope>
    <source>
        <tissue evidence="3">Leaf extractions</tissue>
    </source>
</reference>
<evidence type="ECO:0008006" key="4">
    <source>
        <dbReference type="Google" id="ProtNLM"/>
    </source>
</evidence>
<dbReference type="AlphaFoldDB" id="A0A059B059"/>
<dbReference type="Gene3D" id="1.25.40.10">
    <property type="entry name" value="Tetratricopeptide repeat domain"/>
    <property type="match status" value="4"/>
</dbReference>
<dbReference type="NCBIfam" id="TIGR00756">
    <property type="entry name" value="PPR"/>
    <property type="match status" value="4"/>
</dbReference>
<dbReference type="FunFam" id="1.25.40.10:FF:000090">
    <property type="entry name" value="Pentatricopeptide repeat-containing protein, chloroplastic"/>
    <property type="match status" value="1"/>
</dbReference>
<dbReference type="FunFam" id="1.25.40.10:FF:000381">
    <property type="entry name" value="Pentatricopeptide repeat-containing protein"/>
    <property type="match status" value="1"/>
</dbReference>
<proteinExistence type="predicted"/>
<dbReference type="FunFam" id="1.25.40.10:FF:000344">
    <property type="entry name" value="Pentatricopeptide repeat-containing protein"/>
    <property type="match status" value="1"/>
</dbReference>
<dbReference type="InterPro" id="IPR046960">
    <property type="entry name" value="PPR_At4g14850-like_plant"/>
</dbReference>
<evidence type="ECO:0000313" key="3">
    <source>
        <dbReference type="EMBL" id="KCW59060.1"/>
    </source>
</evidence>
<dbReference type="InterPro" id="IPR046848">
    <property type="entry name" value="E_motif"/>
</dbReference>
<keyword evidence="1" id="KW-0677">Repeat</keyword>
<dbReference type="PROSITE" id="PS51375">
    <property type="entry name" value="PPR"/>
    <property type="match status" value="3"/>
</dbReference>
<dbReference type="Pfam" id="PF13041">
    <property type="entry name" value="PPR_2"/>
    <property type="match status" value="3"/>
</dbReference>